<evidence type="ECO:0000313" key="6">
    <source>
        <dbReference type="EMBL" id="KAF3439969.1"/>
    </source>
</evidence>
<gene>
    <name evidence="6" type="ORF">FNV43_RR18247</name>
</gene>
<evidence type="ECO:0000256" key="2">
    <source>
        <dbReference type="ARBA" id="ARBA00022723"/>
    </source>
</evidence>
<protein>
    <recommendedName>
        <fullName evidence="5">EF-hand domain-containing protein</fullName>
    </recommendedName>
</protein>
<evidence type="ECO:0000259" key="5">
    <source>
        <dbReference type="PROSITE" id="PS50222"/>
    </source>
</evidence>
<feature type="domain" description="EF-hand" evidence="5">
    <location>
        <begin position="3"/>
        <end position="38"/>
    </location>
</feature>
<keyword evidence="4" id="KW-0106">Calcium</keyword>
<evidence type="ECO:0000256" key="1">
    <source>
        <dbReference type="ARBA" id="ARBA00003291"/>
    </source>
</evidence>
<proteinExistence type="predicted"/>
<dbReference type="Gene3D" id="1.10.238.10">
    <property type="entry name" value="EF-hand"/>
    <property type="match status" value="2"/>
</dbReference>
<dbReference type="Pfam" id="PF13499">
    <property type="entry name" value="EF-hand_7"/>
    <property type="match status" value="1"/>
</dbReference>
<dbReference type="AlphaFoldDB" id="A0A8K0E5Y3"/>
<dbReference type="GO" id="GO:0005509">
    <property type="term" value="F:calcium ion binding"/>
    <property type="evidence" value="ECO:0007669"/>
    <property type="project" value="InterPro"/>
</dbReference>
<evidence type="ECO:0000256" key="3">
    <source>
        <dbReference type="ARBA" id="ARBA00022737"/>
    </source>
</evidence>
<sequence length="151" mass="16779">MKMDSNQFKRIFEAFDKNMDGKISNFELSGLLSTFAITKKAEETLRAIMDGNGDGFMDIDEFMEAIGETGSESELHDLRDAFAVFDNDGDGKISAEDLQLVLVSLGCNKYGPEECSRMIKGVDQDGDGFVDFQEFRLMMTKGASIQCLLNL</sequence>
<dbReference type="InterPro" id="IPR039647">
    <property type="entry name" value="EF_hand_pair_protein_CML-like"/>
</dbReference>
<feature type="domain" description="EF-hand" evidence="5">
    <location>
        <begin position="110"/>
        <end position="145"/>
    </location>
</feature>
<dbReference type="Pfam" id="PF13202">
    <property type="entry name" value="EF-hand_5"/>
    <property type="match status" value="2"/>
</dbReference>
<dbReference type="Proteomes" id="UP000796880">
    <property type="component" value="Unassembled WGS sequence"/>
</dbReference>
<feature type="domain" description="EF-hand" evidence="5">
    <location>
        <begin position="49"/>
        <end position="72"/>
    </location>
</feature>
<dbReference type="OrthoDB" id="26525at2759"/>
<comment type="function">
    <text evidence="1">Potential calcium sensor.</text>
</comment>
<dbReference type="InterPro" id="IPR011992">
    <property type="entry name" value="EF-hand-dom_pair"/>
</dbReference>
<comment type="caution">
    <text evidence="6">The sequence shown here is derived from an EMBL/GenBank/DDBJ whole genome shotgun (WGS) entry which is preliminary data.</text>
</comment>
<keyword evidence="7" id="KW-1185">Reference proteome</keyword>
<keyword evidence="3" id="KW-0677">Repeat</keyword>
<dbReference type="PANTHER" id="PTHR10891">
    <property type="entry name" value="EF-HAND CALCIUM-BINDING DOMAIN CONTAINING PROTEIN"/>
    <property type="match status" value="1"/>
</dbReference>
<reference evidence="6" key="1">
    <citation type="submission" date="2020-03" db="EMBL/GenBank/DDBJ databases">
        <title>A high-quality chromosome-level genome assembly of a woody plant with both climbing and erect habits, Rhamnella rubrinervis.</title>
        <authorList>
            <person name="Lu Z."/>
            <person name="Yang Y."/>
            <person name="Zhu X."/>
            <person name="Sun Y."/>
        </authorList>
    </citation>
    <scope>NUCLEOTIDE SEQUENCE</scope>
    <source>
        <strain evidence="6">BYM</strain>
        <tissue evidence="6">Leaf</tissue>
    </source>
</reference>
<organism evidence="6 7">
    <name type="scientific">Rhamnella rubrinervis</name>
    <dbReference type="NCBI Taxonomy" id="2594499"/>
    <lineage>
        <taxon>Eukaryota</taxon>
        <taxon>Viridiplantae</taxon>
        <taxon>Streptophyta</taxon>
        <taxon>Embryophyta</taxon>
        <taxon>Tracheophyta</taxon>
        <taxon>Spermatophyta</taxon>
        <taxon>Magnoliopsida</taxon>
        <taxon>eudicotyledons</taxon>
        <taxon>Gunneridae</taxon>
        <taxon>Pentapetalae</taxon>
        <taxon>rosids</taxon>
        <taxon>fabids</taxon>
        <taxon>Rosales</taxon>
        <taxon>Rhamnaceae</taxon>
        <taxon>rhamnoid group</taxon>
        <taxon>Rhamneae</taxon>
        <taxon>Rhamnella</taxon>
    </lineage>
</organism>
<dbReference type="EMBL" id="VOIH02000008">
    <property type="protein sequence ID" value="KAF3439969.1"/>
    <property type="molecule type" value="Genomic_DNA"/>
</dbReference>
<dbReference type="FunFam" id="1.10.238.10:FF:000089">
    <property type="entry name" value="calmodulin-like protein 3"/>
    <property type="match status" value="1"/>
</dbReference>
<dbReference type="PROSITE" id="PS50222">
    <property type="entry name" value="EF_HAND_2"/>
    <property type="match status" value="4"/>
</dbReference>
<keyword evidence="2" id="KW-0479">Metal-binding</keyword>
<dbReference type="GO" id="GO:0005737">
    <property type="term" value="C:cytoplasm"/>
    <property type="evidence" value="ECO:0007669"/>
    <property type="project" value="UniProtKB-ARBA"/>
</dbReference>
<accession>A0A8K0E5Y3</accession>
<dbReference type="SUPFAM" id="SSF47473">
    <property type="entry name" value="EF-hand"/>
    <property type="match status" value="1"/>
</dbReference>
<dbReference type="PROSITE" id="PS00018">
    <property type="entry name" value="EF_HAND_1"/>
    <property type="match status" value="4"/>
</dbReference>
<name>A0A8K0E5Y3_9ROSA</name>
<dbReference type="InterPro" id="IPR018247">
    <property type="entry name" value="EF_Hand_1_Ca_BS"/>
</dbReference>
<evidence type="ECO:0000256" key="4">
    <source>
        <dbReference type="ARBA" id="ARBA00022837"/>
    </source>
</evidence>
<evidence type="ECO:0000313" key="7">
    <source>
        <dbReference type="Proteomes" id="UP000796880"/>
    </source>
</evidence>
<dbReference type="InterPro" id="IPR002048">
    <property type="entry name" value="EF_hand_dom"/>
</dbReference>
<dbReference type="SMART" id="SM00054">
    <property type="entry name" value="EFh"/>
    <property type="match status" value="4"/>
</dbReference>
<dbReference type="CDD" id="cd00051">
    <property type="entry name" value="EFh"/>
    <property type="match status" value="2"/>
</dbReference>
<feature type="domain" description="EF-hand" evidence="5">
    <location>
        <begin position="73"/>
        <end position="108"/>
    </location>
</feature>